<feature type="region of interest" description="Disordered" evidence="3">
    <location>
        <begin position="1"/>
        <end position="22"/>
    </location>
</feature>
<sequence length="779" mass="83300">MTSAAPLGVTHRPHDRPLARPALSNATDRHDRFALTNRYVEVDGRPAIPVSGEVHYSRVPRAEWEERLRLMRAGGITVVATYVFWNHHEPERGHRDFGGALDVAAFVALCGRLGFDVVLRIGPWCHGEVRNGGFPDWVQDAPVAHRTDDPAYLALVDEWFAALGAELAPLCGPSSRVIAIQLENELYDQPAHLVTLKRMARRHGLTAPIATATAWGGADLPAGEVLPLYGGYGDGFWVDADQPWDTTFREHFFFSHAWDDPGIGADLRDHPGVGRHDHGVVPRLPSPDFPAATCELGGGMATAYHRRPLLGALDIAAVAHGKIGNGSGWQGYYMYAGGTNPRPGLQESQATGYPNDLPVFDYDFHAPIGAAGDLAPSHAELRRQHAFLAAFGESLADMPSTLPDVLPTGVDDAETLRWAIRSDGASAWVFVNRQQPYEPLDTCRGARFAIGLDAETVVFPQEPVDVPSGTIAHWPVNLELGGVRLRWATASPLTVLDPRDDPTLVLVAEAGIPVELAADGASMTDAAGSTRGVAPGVFRVDAAEPRGVDVVQGDARLRVLVLPAASAHDLWVLDAPDGRRLVRSAAPVHLDDDGRLAVRSPQPPDVEAFDVSARAFVAVAVAVDASGPGAEVALAPEPIDVGEPPPATYGERAGRAAAPDAAAIARHGSTWSLRLPDAAPGRPVLHVDWAGDVAVLEVDGRVVADRFWDGTPWTIGLDALDLAPGAHVTIRIVPLHPEAAVRLPAEAEARRRAVDGPLVALDQVRLVSSPRWRELPAGD</sequence>
<accession>A0A4Q7MCL3</accession>
<dbReference type="InterPro" id="IPR017853">
    <property type="entry name" value="GH"/>
</dbReference>
<name>A0A4Q7MCL3_9MICO</name>
<dbReference type="InterPro" id="IPR031330">
    <property type="entry name" value="Gly_Hdrlase_35_cat"/>
</dbReference>
<organism evidence="5 6">
    <name type="scientific">Agromyces ramosus</name>
    <dbReference type="NCBI Taxonomy" id="33879"/>
    <lineage>
        <taxon>Bacteria</taxon>
        <taxon>Bacillati</taxon>
        <taxon>Actinomycetota</taxon>
        <taxon>Actinomycetes</taxon>
        <taxon>Micrococcales</taxon>
        <taxon>Microbacteriaceae</taxon>
        <taxon>Agromyces</taxon>
    </lineage>
</organism>
<comment type="caution">
    <text evidence="5">The sequence shown here is derived from an EMBL/GenBank/DDBJ whole genome shotgun (WGS) entry which is preliminary data.</text>
</comment>
<evidence type="ECO:0000256" key="3">
    <source>
        <dbReference type="SAM" id="MobiDB-lite"/>
    </source>
</evidence>
<dbReference type="Pfam" id="PF01301">
    <property type="entry name" value="Glyco_hydro_35"/>
    <property type="match status" value="1"/>
</dbReference>
<dbReference type="PANTHER" id="PTHR23421">
    <property type="entry name" value="BETA-GALACTOSIDASE RELATED"/>
    <property type="match status" value="1"/>
</dbReference>
<gene>
    <name evidence="5" type="ORF">EV187_2829</name>
</gene>
<dbReference type="GO" id="GO:0005975">
    <property type="term" value="P:carbohydrate metabolic process"/>
    <property type="evidence" value="ECO:0007669"/>
    <property type="project" value="InterPro"/>
</dbReference>
<dbReference type="Gene3D" id="3.20.20.80">
    <property type="entry name" value="Glycosidases"/>
    <property type="match status" value="1"/>
</dbReference>
<dbReference type="EMBL" id="SGWY01000003">
    <property type="protein sequence ID" value="RZS64442.1"/>
    <property type="molecule type" value="Genomic_DNA"/>
</dbReference>
<proteinExistence type="inferred from homology"/>
<keyword evidence="5" id="KW-0378">Hydrolase</keyword>
<feature type="domain" description="Glycoside hydrolase 35 catalytic" evidence="4">
    <location>
        <begin position="42"/>
        <end position="386"/>
    </location>
</feature>
<reference evidence="5 6" key="1">
    <citation type="submission" date="2019-02" db="EMBL/GenBank/DDBJ databases">
        <title>Genomic Encyclopedia of Type Strains, Phase IV (KMG-IV): sequencing the most valuable type-strain genomes for metagenomic binning, comparative biology and taxonomic classification.</title>
        <authorList>
            <person name="Goeker M."/>
        </authorList>
    </citation>
    <scope>NUCLEOTIDE SEQUENCE [LARGE SCALE GENOMIC DNA]</scope>
    <source>
        <strain evidence="5 6">DSM 43045</strain>
    </source>
</reference>
<evidence type="ECO:0000256" key="2">
    <source>
        <dbReference type="RuleBase" id="RU003679"/>
    </source>
</evidence>
<evidence type="ECO:0000259" key="4">
    <source>
        <dbReference type="Pfam" id="PF01301"/>
    </source>
</evidence>
<dbReference type="GO" id="GO:0004553">
    <property type="term" value="F:hydrolase activity, hydrolyzing O-glycosyl compounds"/>
    <property type="evidence" value="ECO:0007669"/>
    <property type="project" value="InterPro"/>
</dbReference>
<dbReference type="Proteomes" id="UP000293289">
    <property type="component" value="Unassembled WGS sequence"/>
</dbReference>
<dbReference type="SUPFAM" id="SSF51445">
    <property type="entry name" value="(Trans)glycosidases"/>
    <property type="match status" value="1"/>
</dbReference>
<keyword evidence="6" id="KW-1185">Reference proteome</keyword>
<protein>
    <submittedName>
        <fullName evidence="5">Glycosyl hydrolase family 35</fullName>
    </submittedName>
</protein>
<evidence type="ECO:0000256" key="1">
    <source>
        <dbReference type="ARBA" id="ARBA00009809"/>
    </source>
</evidence>
<evidence type="ECO:0000313" key="5">
    <source>
        <dbReference type="EMBL" id="RZS64442.1"/>
    </source>
</evidence>
<dbReference type="InterPro" id="IPR001944">
    <property type="entry name" value="Glycoside_Hdrlase_35"/>
</dbReference>
<dbReference type="PRINTS" id="PR00742">
    <property type="entry name" value="GLHYDRLASE35"/>
</dbReference>
<dbReference type="AlphaFoldDB" id="A0A4Q7MCL3"/>
<evidence type="ECO:0000313" key="6">
    <source>
        <dbReference type="Proteomes" id="UP000293289"/>
    </source>
</evidence>
<dbReference type="RefSeq" id="WP_207221847.1">
    <property type="nucleotide sequence ID" value="NZ_SGWY01000003.1"/>
</dbReference>
<comment type="similarity">
    <text evidence="1 2">Belongs to the glycosyl hydrolase 35 family.</text>
</comment>